<gene>
    <name evidence="1" type="ORF">SAMN06269250_2327</name>
</gene>
<protein>
    <submittedName>
        <fullName evidence="1">Uncharacterized protein</fullName>
    </submittedName>
</protein>
<keyword evidence="2" id="KW-1185">Reference proteome</keyword>
<reference evidence="2" key="1">
    <citation type="submission" date="2017-09" db="EMBL/GenBank/DDBJ databases">
        <authorList>
            <person name="Varghese N."/>
            <person name="Submissions S."/>
        </authorList>
    </citation>
    <scope>NUCLEOTIDE SEQUENCE [LARGE SCALE GENOMIC DNA]</scope>
    <source>
        <strain evidence="2">DSM 29961</strain>
    </source>
</reference>
<accession>A0A286FIE6</accession>
<organism evidence="1 2">
    <name type="scientific">Spirosoma fluviale</name>
    <dbReference type="NCBI Taxonomy" id="1597977"/>
    <lineage>
        <taxon>Bacteria</taxon>
        <taxon>Pseudomonadati</taxon>
        <taxon>Bacteroidota</taxon>
        <taxon>Cytophagia</taxon>
        <taxon>Cytophagales</taxon>
        <taxon>Cytophagaceae</taxon>
        <taxon>Spirosoma</taxon>
    </lineage>
</organism>
<evidence type="ECO:0000313" key="1">
    <source>
        <dbReference type="EMBL" id="SOD82995.1"/>
    </source>
</evidence>
<dbReference type="AlphaFoldDB" id="A0A286FIE6"/>
<dbReference type="EMBL" id="OCNH01000001">
    <property type="protein sequence ID" value="SOD82995.1"/>
    <property type="molecule type" value="Genomic_DNA"/>
</dbReference>
<evidence type="ECO:0000313" key="2">
    <source>
        <dbReference type="Proteomes" id="UP000219452"/>
    </source>
</evidence>
<dbReference type="Proteomes" id="UP000219452">
    <property type="component" value="Unassembled WGS sequence"/>
</dbReference>
<sequence length="49" mass="5895">MSFAYDISLILGQISINQQFKDTRLAFSLTETRFFRVKSVCKLYYFLYK</sequence>
<proteinExistence type="predicted"/>
<name>A0A286FIE6_9BACT</name>